<evidence type="ECO:0000313" key="2">
    <source>
        <dbReference type="Proteomes" id="UP000269221"/>
    </source>
</evidence>
<dbReference type="Proteomes" id="UP000269221">
    <property type="component" value="Unassembled WGS sequence"/>
</dbReference>
<sequence length="89" mass="10147">MASSRNIARDCPAWNLDEINFSVLWDLARIFELVEHVDNGTYKRQFSLIREEKEVSACEGNNMGAPSLVEKKEGGEELQALEAKFLYKP</sequence>
<dbReference type="OrthoDB" id="8693905at2759"/>
<protein>
    <submittedName>
        <fullName evidence="1">Uncharacterized protein</fullName>
    </submittedName>
</protein>
<reference evidence="1 2" key="1">
    <citation type="submission" date="2018-07" db="EMBL/GenBank/DDBJ databases">
        <title>A high quality draft genome assembly of the barn swallow (H. rustica rustica).</title>
        <authorList>
            <person name="Formenti G."/>
            <person name="Chiara M."/>
            <person name="Poveda L."/>
            <person name="Francoijs K.-J."/>
            <person name="Bonisoli-Alquati A."/>
            <person name="Canova L."/>
            <person name="Gianfranceschi L."/>
            <person name="Horner D.S."/>
            <person name="Saino N."/>
        </authorList>
    </citation>
    <scope>NUCLEOTIDE SEQUENCE [LARGE SCALE GENOMIC DNA]</scope>
    <source>
        <strain evidence="1">Chelidonia</strain>
        <tissue evidence="1">Blood</tissue>
    </source>
</reference>
<comment type="caution">
    <text evidence="1">The sequence shown here is derived from an EMBL/GenBank/DDBJ whole genome shotgun (WGS) entry which is preliminary data.</text>
</comment>
<accession>A0A3M0J1N5</accession>
<dbReference type="EMBL" id="QRBI01000187">
    <property type="protein sequence ID" value="RMB95351.1"/>
    <property type="molecule type" value="Genomic_DNA"/>
</dbReference>
<gene>
    <name evidence="1" type="ORF">DUI87_28338</name>
</gene>
<name>A0A3M0J1N5_HIRRU</name>
<keyword evidence="2" id="KW-1185">Reference proteome</keyword>
<dbReference type="AlphaFoldDB" id="A0A3M0J1N5"/>
<proteinExistence type="predicted"/>
<organism evidence="1 2">
    <name type="scientific">Hirundo rustica rustica</name>
    <dbReference type="NCBI Taxonomy" id="333673"/>
    <lineage>
        <taxon>Eukaryota</taxon>
        <taxon>Metazoa</taxon>
        <taxon>Chordata</taxon>
        <taxon>Craniata</taxon>
        <taxon>Vertebrata</taxon>
        <taxon>Euteleostomi</taxon>
        <taxon>Archelosauria</taxon>
        <taxon>Archosauria</taxon>
        <taxon>Dinosauria</taxon>
        <taxon>Saurischia</taxon>
        <taxon>Theropoda</taxon>
        <taxon>Coelurosauria</taxon>
        <taxon>Aves</taxon>
        <taxon>Neognathae</taxon>
        <taxon>Neoaves</taxon>
        <taxon>Telluraves</taxon>
        <taxon>Australaves</taxon>
        <taxon>Passeriformes</taxon>
        <taxon>Sylvioidea</taxon>
        <taxon>Hirundinidae</taxon>
        <taxon>Hirundo</taxon>
    </lineage>
</organism>
<evidence type="ECO:0000313" key="1">
    <source>
        <dbReference type="EMBL" id="RMB95351.1"/>
    </source>
</evidence>